<dbReference type="Proteomes" id="UP001600888">
    <property type="component" value="Unassembled WGS sequence"/>
</dbReference>
<keyword evidence="6 8" id="KW-0472">Membrane</keyword>
<comment type="caution">
    <text evidence="9">The sequence shown here is derived from an EMBL/GenBank/DDBJ whole genome shotgun (WGS) entry which is preliminary data.</text>
</comment>
<feature type="region of interest" description="Disordered" evidence="7">
    <location>
        <begin position="447"/>
        <end position="565"/>
    </location>
</feature>
<keyword evidence="10" id="KW-1185">Reference proteome</keyword>
<reference evidence="9 10" key="1">
    <citation type="submission" date="2024-03" db="EMBL/GenBank/DDBJ databases">
        <title>A high-quality draft genome sequence of Diaporthe vaccinii, a causative agent of upright dieback and viscid rot disease in cranberry plants.</title>
        <authorList>
            <person name="Sarrasin M."/>
            <person name="Lang B.F."/>
            <person name="Burger G."/>
        </authorList>
    </citation>
    <scope>NUCLEOTIDE SEQUENCE [LARGE SCALE GENOMIC DNA]</scope>
    <source>
        <strain evidence="9 10">IS7</strain>
    </source>
</reference>
<protein>
    <recommendedName>
        <fullName evidence="11">Seipin</fullName>
    </recommendedName>
</protein>
<organism evidence="9 10">
    <name type="scientific">Diaporthe vaccinii</name>
    <dbReference type="NCBI Taxonomy" id="105482"/>
    <lineage>
        <taxon>Eukaryota</taxon>
        <taxon>Fungi</taxon>
        <taxon>Dikarya</taxon>
        <taxon>Ascomycota</taxon>
        <taxon>Pezizomycotina</taxon>
        <taxon>Sordariomycetes</taxon>
        <taxon>Sordariomycetidae</taxon>
        <taxon>Diaporthales</taxon>
        <taxon>Diaporthaceae</taxon>
        <taxon>Diaporthe</taxon>
        <taxon>Diaporthe eres species complex</taxon>
    </lineage>
</organism>
<keyword evidence="2 8" id="KW-0812">Transmembrane</keyword>
<evidence type="ECO:0000256" key="4">
    <source>
        <dbReference type="ARBA" id="ARBA00022989"/>
    </source>
</evidence>
<evidence type="ECO:0000313" key="9">
    <source>
        <dbReference type="EMBL" id="KAL2277205.1"/>
    </source>
</evidence>
<dbReference type="PANTHER" id="PTHR21212:SF0">
    <property type="entry name" value="SEIPIN"/>
    <property type="match status" value="1"/>
</dbReference>
<dbReference type="PANTHER" id="PTHR21212">
    <property type="entry name" value="BERNARDINELLI-SEIP CONGENITAL LIPODYSTROPHY 2 HOMOLOG BSCL2 PROTEIN"/>
    <property type="match status" value="1"/>
</dbReference>
<dbReference type="EMBL" id="JBAWTH010000103">
    <property type="protein sequence ID" value="KAL2277205.1"/>
    <property type="molecule type" value="Genomic_DNA"/>
</dbReference>
<evidence type="ECO:0000256" key="8">
    <source>
        <dbReference type="SAM" id="Phobius"/>
    </source>
</evidence>
<accession>A0ABR4E446</accession>
<dbReference type="Pfam" id="PF06775">
    <property type="entry name" value="Seipin"/>
    <property type="match status" value="1"/>
</dbReference>
<evidence type="ECO:0000256" key="1">
    <source>
        <dbReference type="ARBA" id="ARBA00004477"/>
    </source>
</evidence>
<feature type="compositionally biased region" description="Basic and acidic residues" evidence="7">
    <location>
        <begin position="1"/>
        <end position="11"/>
    </location>
</feature>
<feature type="compositionally biased region" description="Acidic residues" evidence="7">
    <location>
        <begin position="515"/>
        <end position="530"/>
    </location>
</feature>
<evidence type="ECO:0000256" key="2">
    <source>
        <dbReference type="ARBA" id="ARBA00022692"/>
    </source>
</evidence>
<keyword evidence="4 8" id="KW-1133">Transmembrane helix</keyword>
<evidence type="ECO:0008006" key="11">
    <source>
        <dbReference type="Google" id="ProtNLM"/>
    </source>
</evidence>
<proteinExistence type="predicted"/>
<gene>
    <name evidence="9" type="ORF">FJTKL_00205</name>
</gene>
<evidence type="ECO:0000256" key="7">
    <source>
        <dbReference type="SAM" id="MobiDB-lite"/>
    </source>
</evidence>
<feature type="region of interest" description="Disordered" evidence="7">
    <location>
        <begin position="94"/>
        <end position="127"/>
    </location>
</feature>
<comment type="subcellular location">
    <subcellularLocation>
        <location evidence="1">Endoplasmic reticulum membrane</location>
        <topology evidence="1">Multi-pass membrane protein</topology>
    </subcellularLocation>
</comment>
<feature type="transmembrane region" description="Helical" evidence="8">
    <location>
        <begin position="186"/>
        <end position="206"/>
    </location>
</feature>
<keyword evidence="5" id="KW-0443">Lipid metabolism</keyword>
<feature type="compositionally biased region" description="Basic and acidic residues" evidence="7">
    <location>
        <begin position="450"/>
        <end position="462"/>
    </location>
</feature>
<evidence type="ECO:0000256" key="5">
    <source>
        <dbReference type="ARBA" id="ARBA00023098"/>
    </source>
</evidence>
<dbReference type="CDD" id="cd23995">
    <property type="entry name" value="Seipin_BSCL2_like"/>
    <property type="match status" value="1"/>
</dbReference>
<keyword evidence="3" id="KW-0256">Endoplasmic reticulum</keyword>
<feature type="transmembrane region" description="Helical" evidence="8">
    <location>
        <begin position="399"/>
        <end position="417"/>
    </location>
</feature>
<feature type="region of interest" description="Disordered" evidence="7">
    <location>
        <begin position="1"/>
        <end position="64"/>
    </location>
</feature>
<evidence type="ECO:0000313" key="10">
    <source>
        <dbReference type="Proteomes" id="UP001600888"/>
    </source>
</evidence>
<feature type="compositionally biased region" description="Low complexity" evidence="7">
    <location>
        <begin position="102"/>
        <end position="115"/>
    </location>
</feature>
<evidence type="ECO:0000256" key="6">
    <source>
        <dbReference type="ARBA" id="ARBA00023136"/>
    </source>
</evidence>
<sequence length="565" mass="61520">MSRVGDAKETRWAALGEEAPRGGSNDPWQGHRNDVEPNSPTFDVPSRPRPNSILQPAGPATPAIQNHRSSLAAHYHTQVQVQVPASVNAHAYAQAQAPNTRSSLLSSTPPSSSSPADALNQPGVPCSRRSNLARHQCLLAARMTMDYINDSVEYARATYNAVVDIVNTVYNAVTSKTAQRTVLTTLLFAFLSSVLFGFACVGYLAFYHEYLPDQVMTVPVHLQYGYELNPYGVASLSVANFKDYQDYDISVTLKLPNSPTNLARGNFMLALYLLDNAHAPASKITSSATGQARPMPTVVPAPQSVLADRNILFTSTRPAIIPYTDPLVSLAKRLLLLAYHVFVPASETTKLVVPMVERLEFRPGKMMPTGLVLDVQAGQGLQVYDVLVTVTAQLGGLRWFMHTWWITSFVLFTALFWVSEVFFLAATAVAAKVLWSVVFGGGRAAPPGLIKEEEGRNPRIKQEGGYGHGKTLDDIPMTFPTSSQQPPLRYEPEPGHASAVDEGPVPQQPQADVGGEADVEDEAVWDEYREEDPQGRDSGIGTSFSERDGAGSVRRRTSLRRLAGS</sequence>
<name>A0ABR4E446_9PEZI</name>
<dbReference type="InterPro" id="IPR009617">
    <property type="entry name" value="Seipin"/>
</dbReference>
<evidence type="ECO:0000256" key="3">
    <source>
        <dbReference type="ARBA" id="ARBA00022824"/>
    </source>
</evidence>